<dbReference type="InterPro" id="IPR043502">
    <property type="entry name" value="DNA/RNA_pol_sf"/>
</dbReference>
<dbReference type="InterPro" id="IPR043128">
    <property type="entry name" value="Rev_trsase/Diguanyl_cyclase"/>
</dbReference>
<proteinExistence type="predicted"/>
<organism evidence="2 3">
    <name type="scientific">Didymodactylos carnosus</name>
    <dbReference type="NCBI Taxonomy" id="1234261"/>
    <lineage>
        <taxon>Eukaryota</taxon>
        <taxon>Metazoa</taxon>
        <taxon>Spiralia</taxon>
        <taxon>Gnathifera</taxon>
        <taxon>Rotifera</taxon>
        <taxon>Eurotatoria</taxon>
        <taxon>Bdelloidea</taxon>
        <taxon>Philodinida</taxon>
        <taxon>Philodinidae</taxon>
        <taxon>Didymodactylos</taxon>
    </lineage>
</organism>
<dbReference type="InterPro" id="IPR000477">
    <property type="entry name" value="RT_dom"/>
</dbReference>
<dbReference type="Gene3D" id="3.30.70.270">
    <property type="match status" value="1"/>
</dbReference>
<evidence type="ECO:0000313" key="3">
    <source>
        <dbReference type="Proteomes" id="UP000682733"/>
    </source>
</evidence>
<dbReference type="PANTHER" id="PTHR33064:SF37">
    <property type="entry name" value="RIBONUCLEASE H"/>
    <property type="match status" value="1"/>
</dbReference>
<feature type="non-terminal residue" evidence="2">
    <location>
        <position position="68"/>
    </location>
</feature>
<name>A0A8S2M0D0_9BILA</name>
<sequence length="68" mass="7881">MPFGLKNGSAIFQRVMDKILKQYNWKLALVYVNDLIVSSVTFEEHLDYCDKILKLLIDANITMSLKKC</sequence>
<dbReference type="Proteomes" id="UP000682733">
    <property type="component" value="Unassembled WGS sequence"/>
</dbReference>
<feature type="domain" description="Reverse transcriptase" evidence="1">
    <location>
        <begin position="1"/>
        <end position="68"/>
    </location>
</feature>
<protein>
    <recommendedName>
        <fullName evidence="1">Reverse transcriptase domain-containing protein</fullName>
    </recommendedName>
</protein>
<dbReference type="PANTHER" id="PTHR33064">
    <property type="entry name" value="POL PROTEIN"/>
    <property type="match status" value="1"/>
</dbReference>
<reference evidence="2" key="1">
    <citation type="submission" date="2021-02" db="EMBL/GenBank/DDBJ databases">
        <authorList>
            <person name="Nowell W R."/>
        </authorList>
    </citation>
    <scope>NUCLEOTIDE SEQUENCE</scope>
</reference>
<dbReference type="InterPro" id="IPR051320">
    <property type="entry name" value="Viral_Replic_Matur_Polypro"/>
</dbReference>
<dbReference type="PROSITE" id="PS50878">
    <property type="entry name" value="RT_POL"/>
    <property type="match status" value="1"/>
</dbReference>
<dbReference type="AlphaFoldDB" id="A0A8S2M0D0"/>
<comment type="caution">
    <text evidence="2">The sequence shown here is derived from an EMBL/GenBank/DDBJ whole genome shotgun (WGS) entry which is preliminary data.</text>
</comment>
<dbReference type="SUPFAM" id="SSF56672">
    <property type="entry name" value="DNA/RNA polymerases"/>
    <property type="match status" value="1"/>
</dbReference>
<evidence type="ECO:0000313" key="2">
    <source>
        <dbReference type="EMBL" id="CAF3917608.1"/>
    </source>
</evidence>
<gene>
    <name evidence="2" type="ORF">TMI583_LOCUS21200</name>
</gene>
<accession>A0A8S2M0D0</accession>
<dbReference type="EMBL" id="CAJOBA010022627">
    <property type="protein sequence ID" value="CAF3917608.1"/>
    <property type="molecule type" value="Genomic_DNA"/>
</dbReference>
<dbReference type="Pfam" id="PF00078">
    <property type="entry name" value="RVT_1"/>
    <property type="match status" value="1"/>
</dbReference>
<evidence type="ECO:0000259" key="1">
    <source>
        <dbReference type="PROSITE" id="PS50878"/>
    </source>
</evidence>